<comment type="catalytic activity">
    <reaction evidence="1">
        <text>AMP + H2O = D-ribose 5-phosphate + adenine</text>
        <dbReference type="Rhea" id="RHEA:20129"/>
        <dbReference type="ChEBI" id="CHEBI:15377"/>
        <dbReference type="ChEBI" id="CHEBI:16708"/>
        <dbReference type="ChEBI" id="CHEBI:78346"/>
        <dbReference type="ChEBI" id="CHEBI:456215"/>
        <dbReference type="EC" id="3.2.2.4"/>
    </reaction>
</comment>
<organism evidence="6 7">
    <name type="scientific">Splendidivirga corallicola</name>
    <dbReference type="NCBI Taxonomy" id="3051826"/>
    <lineage>
        <taxon>Bacteria</taxon>
        <taxon>Pseudomonadati</taxon>
        <taxon>Bacteroidota</taxon>
        <taxon>Cytophagia</taxon>
        <taxon>Cytophagales</taxon>
        <taxon>Splendidivirgaceae</taxon>
        <taxon>Splendidivirga</taxon>
    </lineage>
</organism>
<protein>
    <recommendedName>
        <fullName evidence="4">AMP nucleosidase</fullName>
        <ecNumber evidence="3">3.2.2.4</ecNumber>
    </recommendedName>
    <alternativeName>
        <fullName evidence="4">AMP nucleosidase</fullName>
    </alternativeName>
</protein>
<comment type="similarity">
    <text evidence="2">Belongs to the LOG family.</text>
</comment>
<dbReference type="EC" id="3.2.2.4" evidence="3"/>
<evidence type="ECO:0000256" key="1">
    <source>
        <dbReference type="ARBA" id="ARBA00000274"/>
    </source>
</evidence>
<comment type="caution">
    <text evidence="6">The sequence shown here is derived from an EMBL/GenBank/DDBJ whole genome shotgun (WGS) entry which is preliminary data.</text>
</comment>
<dbReference type="Pfam" id="PF00293">
    <property type="entry name" value="NUDIX"/>
    <property type="match status" value="1"/>
</dbReference>
<dbReference type="InterPro" id="IPR000086">
    <property type="entry name" value="NUDIX_hydrolase_dom"/>
</dbReference>
<dbReference type="InterPro" id="IPR005269">
    <property type="entry name" value="LOG"/>
</dbReference>
<dbReference type="NCBIfam" id="TIGR00730">
    <property type="entry name" value="Rossman fold protein, TIGR00730 family"/>
    <property type="match status" value="1"/>
</dbReference>
<feature type="domain" description="Nudix hydrolase" evidence="5">
    <location>
        <begin position="182"/>
        <end position="313"/>
    </location>
</feature>
<evidence type="ECO:0000256" key="4">
    <source>
        <dbReference type="ARBA" id="ARBA00031983"/>
    </source>
</evidence>
<dbReference type="PANTHER" id="PTHR31223:SF70">
    <property type="entry name" value="LOG FAMILY PROTEIN YJL055W"/>
    <property type="match status" value="1"/>
</dbReference>
<dbReference type="RefSeq" id="WP_346751945.1">
    <property type="nucleotide sequence ID" value="NZ_JAUJEA010000003.1"/>
</dbReference>
<dbReference type="Gene3D" id="3.40.50.450">
    <property type="match status" value="1"/>
</dbReference>
<reference evidence="6" key="1">
    <citation type="submission" date="2023-06" db="EMBL/GenBank/DDBJ databases">
        <title>Genomic of Parafulvivirga corallium.</title>
        <authorList>
            <person name="Wang G."/>
        </authorList>
    </citation>
    <scope>NUCLEOTIDE SEQUENCE</scope>
    <source>
        <strain evidence="6">BMA10</strain>
    </source>
</reference>
<proteinExistence type="inferred from homology"/>
<dbReference type="EMBL" id="JAUJEA010000003">
    <property type="protein sequence ID" value="MDN5201921.1"/>
    <property type="molecule type" value="Genomic_DNA"/>
</dbReference>
<name>A0ABT8KMH9_9BACT</name>
<dbReference type="Pfam" id="PF03641">
    <property type="entry name" value="Lysine_decarbox"/>
    <property type="match status" value="1"/>
</dbReference>
<sequence>MRKSVCIFCGANTGNSEEIVKQTKALCDLLIKHNFDLVYGGGKSGLMGLIANEFLSKGRKVIGIRPGKLIADEEAHTDLTELIVVKDMFERKSVMIEKSDFFIALPGGIGTLDEIIEIYTQTKIGFINKPSLVLNTNNFYEGLETLLKRMVDNSFLKEEDRKKLFLAENPEALMHEIIRQEKSTNEIDKIAFIETKNGQVLGTKSKGKKKYYIPGGKREKNESDEETLAREIFEELSVDIIQPTIQYVGTFKAQADGKQDGVIVKMTCYGAEYRGELKENNEIEEIRWLNYADIDLVAEVDKKIFRFLKDKGDLV</sequence>
<evidence type="ECO:0000313" key="6">
    <source>
        <dbReference type="EMBL" id="MDN5201921.1"/>
    </source>
</evidence>
<dbReference type="SUPFAM" id="SSF102405">
    <property type="entry name" value="MCP/YpsA-like"/>
    <property type="match status" value="1"/>
</dbReference>
<dbReference type="InterPro" id="IPR031100">
    <property type="entry name" value="LOG_fam"/>
</dbReference>
<dbReference type="Gene3D" id="3.90.79.10">
    <property type="entry name" value="Nucleoside Triphosphate Pyrophosphohydrolase"/>
    <property type="match status" value="1"/>
</dbReference>
<dbReference type="CDD" id="cd04690">
    <property type="entry name" value="NUDIX_Hydrolase"/>
    <property type="match status" value="1"/>
</dbReference>
<gene>
    <name evidence="6" type="ORF">QQ008_11120</name>
</gene>
<evidence type="ECO:0000313" key="7">
    <source>
        <dbReference type="Proteomes" id="UP001172082"/>
    </source>
</evidence>
<evidence type="ECO:0000256" key="3">
    <source>
        <dbReference type="ARBA" id="ARBA00011985"/>
    </source>
</evidence>
<dbReference type="PROSITE" id="PS51462">
    <property type="entry name" value="NUDIX"/>
    <property type="match status" value="1"/>
</dbReference>
<accession>A0ABT8KMH9</accession>
<dbReference type="PANTHER" id="PTHR31223">
    <property type="entry name" value="LOG FAMILY PROTEIN YJL055W"/>
    <property type="match status" value="1"/>
</dbReference>
<evidence type="ECO:0000256" key="2">
    <source>
        <dbReference type="ARBA" id="ARBA00006763"/>
    </source>
</evidence>
<dbReference type="SUPFAM" id="SSF55811">
    <property type="entry name" value="Nudix"/>
    <property type="match status" value="1"/>
</dbReference>
<evidence type="ECO:0000259" key="5">
    <source>
        <dbReference type="PROSITE" id="PS51462"/>
    </source>
</evidence>
<keyword evidence="7" id="KW-1185">Reference proteome</keyword>
<dbReference type="Proteomes" id="UP001172082">
    <property type="component" value="Unassembled WGS sequence"/>
</dbReference>
<dbReference type="InterPro" id="IPR015797">
    <property type="entry name" value="NUDIX_hydrolase-like_dom_sf"/>
</dbReference>